<evidence type="ECO:0000313" key="2">
    <source>
        <dbReference type="Proteomes" id="UP000309550"/>
    </source>
</evidence>
<gene>
    <name evidence="1" type="ORF">FDT80_12405</name>
</gene>
<keyword evidence="2" id="KW-1185">Reference proteome</keyword>
<protein>
    <submittedName>
        <fullName evidence="1">Uncharacterized protein</fullName>
    </submittedName>
</protein>
<accession>A0A5S3PCH6</accession>
<dbReference type="PROSITE" id="PS51257">
    <property type="entry name" value="PROKAR_LIPOPROTEIN"/>
    <property type="match status" value="1"/>
</dbReference>
<dbReference type="RefSeq" id="WP_138662632.1">
    <property type="nucleotide sequence ID" value="NZ_VANS01000003.1"/>
</dbReference>
<dbReference type="OrthoDB" id="7865311at2"/>
<dbReference type="Proteomes" id="UP000309550">
    <property type="component" value="Unassembled WGS sequence"/>
</dbReference>
<dbReference type="EMBL" id="VANS01000003">
    <property type="protein sequence ID" value="TMM51557.1"/>
    <property type="molecule type" value="Genomic_DNA"/>
</dbReference>
<proteinExistence type="predicted"/>
<comment type="caution">
    <text evidence="1">The sequence shown here is derived from an EMBL/GenBank/DDBJ whole genome shotgun (WGS) entry which is preliminary data.</text>
</comment>
<dbReference type="AlphaFoldDB" id="A0A5S3PCH6"/>
<name>A0A5S3PCH6_9RHOB</name>
<organism evidence="1 2">
    <name type="scientific">Sulfitobacter sabulilitoris</name>
    <dbReference type="NCBI Taxonomy" id="2562655"/>
    <lineage>
        <taxon>Bacteria</taxon>
        <taxon>Pseudomonadati</taxon>
        <taxon>Pseudomonadota</taxon>
        <taxon>Alphaproteobacteria</taxon>
        <taxon>Rhodobacterales</taxon>
        <taxon>Roseobacteraceae</taxon>
        <taxon>Sulfitobacter</taxon>
    </lineage>
</organism>
<evidence type="ECO:0000313" key="1">
    <source>
        <dbReference type="EMBL" id="TMM51557.1"/>
    </source>
</evidence>
<reference evidence="1 2" key="1">
    <citation type="submission" date="2019-05" db="EMBL/GenBank/DDBJ databases">
        <title>Sulfitobacter sabulilitoris sp. nov., isolated from a marine sand.</title>
        <authorList>
            <person name="Yoon J.-H."/>
        </authorList>
    </citation>
    <scope>NUCLEOTIDE SEQUENCE [LARGE SCALE GENOMIC DNA]</scope>
    <source>
        <strain evidence="1 2">HSMS-29</strain>
    </source>
</reference>
<sequence>MKQPVAALCALGFLTACGDPLAGVDRISDVDLAETDPVANAVPDAQEIAREGYFSGLFGGVDARRAEGDVPPGTVLPYGTVARVCGARGAKLGKKVEKFPTRGRGYTLHDTFPNSTAPRTFYVTGFSDGCPRQFTASLALFGAPSMHEKLRYGRPGDAYPYSATDSAYEDIKRDVCGAAKRKPCGSRIKRLERNTVFISTYERFGGTSRWSDILLHDGEVMASAIKAQP</sequence>